<feature type="signal peptide" evidence="1">
    <location>
        <begin position="1"/>
        <end position="17"/>
    </location>
</feature>
<proteinExistence type="predicted"/>
<dbReference type="HOGENOM" id="CLU_118864_6_1_1"/>
<evidence type="ECO:0000313" key="2">
    <source>
        <dbReference type="Ensembl" id="ENSOGAP00000019948.1"/>
    </source>
</evidence>
<dbReference type="EMBL" id="AAQR03061144">
    <property type="status" value="NOT_ANNOTATED_CDS"/>
    <property type="molecule type" value="Genomic_DNA"/>
</dbReference>
<dbReference type="PANTHER" id="PTHR12138:SF162">
    <property type="entry name" value="CHROMOSOME UNDETERMINED SCAFFOLD_275, WHOLE GENOME SHOTGUN SEQUENCE"/>
    <property type="match status" value="1"/>
</dbReference>
<dbReference type="OMA" id="HLFFYCI"/>
<protein>
    <recommendedName>
        <fullName evidence="4">Secreted protein</fullName>
    </recommendedName>
</protein>
<dbReference type="Ensembl" id="ENSOGAT00000030259.1">
    <property type="protein sequence ID" value="ENSOGAP00000019948.1"/>
    <property type="gene ID" value="ENSOGAG00000034570.1"/>
</dbReference>
<dbReference type="AlphaFoldDB" id="H0XV06"/>
<reference evidence="3" key="1">
    <citation type="submission" date="2011-03" db="EMBL/GenBank/DDBJ databases">
        <title>Version 3 of the genome sequence of Otolemur garnettii (Bushbaby).</title>
        <authorList>
            <consortium name="The Broad Institute Genome Sequencing Platform"/>
            <person name="Di Palma F."/>
            <person name="Johnson J."/>
            <person name="Lander E.S."/>
            <person name="Lindblad-Toh K."/>
            <person name="Jaffe D.B."/>
            <person name="Gnerre S."/>
            <person name="MacCallum I."/>
            <person name="Przybylski D."/>
            <person name="Ribeiro F.J."/>
            <person name="Burton J.N."/>
            <person name="Walker B.J."/>
            <person name="Sharpe T."/>
            <person name="Hall G."/>
        </authorList>
    </citation>
    <scope>NUCLEOTIDE SEQUENCE [LARGE SCALE GENOMIC DNA]</scope>
</reference>
<dbReference type="PANTHER" id="PTHR12138">
    <property type="entry name" value="PRIMATE-EXPANDED PROTEIN FAMILY"/>
    <property type="match status" value="1"/>
</dbReference>
<feature type="chain" id="PRO_5003545743" description="Secreted protein" evidence="1">
    <location>
        <begin position="18"/>
        <end position="62"/>
    </location>
</feature>
<dbReference type="Proteomes" id="UP000005225">
    <property type="component" value="Unassembled WGS sequence"/>
</dbReference>
<name>H0XV06_OTOGA</name>
<dbReference type="InParanoid" id="H0XV06"/>
<accession>H0XV06</accession>
<reference evidence="2" key="3">
    <citation type="submission" date="2025-09" db="UniProtKB">
        <authorList>
            <consortium name="Ensembl"/>
        </authorList>
    </citation>
    <scope>IDENTIFICATION</scope>
</reference>
<evidence type="ECO:0008006" key="4">
    <source>
        <dbReference type="Google" id="ProtNLM"/>
    </source>
</evidence>
<dbReference type="PRINTS" id="PR02045">
    <property type="entry name" value="F138DOMAIN"/>
</dbReference>
<keyword evidence="1" id="KW-0732">Signal</keyword>
<dbReference type="STRING" id="30611.ENSOGAP00000019948"/>
<sequence length="62" mass="7016">FSFFFFFFFFFLRQSLRLSPWVECRGITAHSNLQLLGSSESPASASQVAGTTGACHNTRLFF</sequence>
<evidence type="ECO:0000313" key="3">
    <source>
        <dbReference type="Proteomes" id="UP000005225"/>
    </source>
</evidence>
<dbReference type="GeneTree" id="ENSGT01150000286943"/>
<keyword evidence="3" id="KW-1185">Reference proteome</keyword>
<reference evidence="2" key="2">
    <citation type="submission" date="2025-08" db="UniProtKB">
        <authorList>
            <consortium name="Ensembl"/>
        </authorList>
    </citation>
    <scope>IDENTIFICATION</scope>
</reference>
<evidence type="ECO:0000256" key="1">
    <source>
        <dbReference type="SAM" id="SignalP"/>
    </source>
</evidence>
<organism evidence="2 3">
    <name type="scientific">Otolemur garnettii</name>
    <name type="common">Small-eared galago</name>
    <name type="synonym">Garnett's greater bushbaby</name>
    <dbReference type="NCBI Taxonomy" id="30611"/>
    <lineage>
        <taxon>Eukaryota</taxon>
        <taxon>Metazoa</taxon>
        <taxon>Chordata</taxon>
        <taxon>Craniata</taxon>
        <taxon>Vertebrata</taxon>
        <taxon>Euteleostomi</taxon>
        <taxon>Mammalia</taxon>
        <taxon>Eutheria</taxon>
        <taxon>Euarchontoglires</taxon>
        <taxon>Primates</taxon>
        <taxon>Strepsirrhini</taxon>
        <taxon>Lorisiformes</taxon>
        <taxon>Galagidae</taxon>
        <taxon>Otolemur</taxon>
    </lineage>
</organism>